<dbReference type="AlphaFoldDB" id="A0AAD9V810"/>
<dbReference type="EMBL" id="JARQWQ010000023">
    <property type="protein sequence ID" value="KAK2564155.1"/>
    <property type="molecule type" value="Genomic_DNA"/>
</dbReference>
<gene>
    <name evidence="1" type="ORF">P5673_012393</name>
</gene>
<reference evidence="1" key="1">
    <citation type="journal article" date="2023" name="G3 (Bethesda)">
        <title>Whole genome assembly and annotation of the endangered Caribbean coral Acropora cervicornis.</title>
        <authorList>
            <person name="Selwyn J.D."/>
            <person name="Vollmer S.V."/>
        </authorList>
    </citation>
    <scope>NUCLEOTIDE SEQUENCE</scope>
    <source>
        <strain evidence="1">K2</strain>
    </source>
</reference>
<accession>A0AAD9V810</accession>
<dbReference type="InterPro" id="IPR052055">
    <property type="entry name" value="Hepadnavirus_pol/RT"/>
</dbReference>
<organism evidence="1 2">
    <name type="scientific">Acropora cervicornis</name>
    <name type="common">Staghorn coral</name>
    <dbReference type="NCBI Taxonomy" id="6130"/>
    <lineage>
        <taxon>Eukaryota</taxon>
        <taxon>Metazoa</taxon>
        <taxon>Cnidaria</taxon>
        <taxon>Anthozoa</taxon>
        <taxon>Hexacorallia</taxon>
        <taxon>Scleractinia</taxon>
        <taxon>Astrocoeniina</taxon>
        <taxon>Acroporidae</taxon>
        <taxon>Acropora</taxon>
    </lineage>
</organism>
<dbReference type="CDD" id="cd09275">
    <property type="entry name" value="RNase_HI_RT_DIRS1"/>
    <property type="match status" value="1"/>
</dbReference>
<dbReference type="PANTHER" id="PTHR33050:SF7">
    <property type="entry name" value="RIBONUCLEASE H"/>
    <property type="match status" value="1"/>
</dbReference>
<evidence type="ECO:0000313" key="2">
    <source>
        <dbReference type="Proteomes" id="UP001249851"/>
    </source>
</evidence>
<sequence>MHSTAGEVASVIGLLVSCFPAVTYGPLHYTQLEKEKSQAIKDSNGNYEAFMSLSTDVKTELQWWIENIENSFNVISHDPPSLTISTDASKIGWGGVFEHLTCRGHWTPQEAEEHINYLELMAAFFSLQAFVTKLNNEHVGLKIDNTTAVAAISNMGTNYSVQCNKVA</sequence>
<dbReference type="Proteomes" id="UP001249851">
    <property type="component" value="Unassembled WGS sequence"/>
</dbReference>
<comment type="caution">
    <text evidence="1">The sequence shown here is derived from an EMBL/GenBank/DDBJ whole genome shotgun (WGS) entry which is preliminary data.</text>
</comment>
<keyword evidence="2" id="KW-1185">Reference proteome</keyword>
<protein>
    <submittedName>
        <fullName evidence="1">Uncharacterized protein</fullName>
    </submittedName>
</protein>
<reference evidence="1" key="2">
    <citation type="journal article" date="2023" name="Science">
        <title>Genomic signatures of disease resistance in endangered staghorn corals.</title>
        <authorList>
            <person name="Vollmer S.V."/>
            <person name="Selwyn J.D."/>
            <person name="Despard B.A."/>
            <person name="Roesel C.L."/>
        </authorList>
    </citation>
    <scope>NUCLEOTIDE SEQUENCE</scope>
    <source>
        <strain evidence="1">K2</strain>
    </source>
</reference>
<evidence type="ECO:0000313" key="1">
    <source>
        <dbReference type="EMBL" id="KAK2564155.1"/>
    </source>
</evidence>
<proteinExistence type="predicted"/>
<dbReference type="PANTHER" id="PTHR33050">
    <property type="entry name" value="REVERSE TRANSCRIPTASE DOMAIN-CONTAINING PROTEIN"/>
    <property type="match status" value="1"/>
</dbReference>
<name>A0AAD9V810_ACRCE</name>